<dbReference type="InterPro" id="IPR000944">
    <property type="entry name" value="Tscrpt_reg_Rrf2"/>
</dbReference>
<evidence type="ECO:0000313" key="2">
    <source>
        <dbReference type="Proteomes" id="UP001485459"/>
    </source>
</evidence>
<protein>
    <submittedName>
        <fullName evidence="1">Rrf2 family transcriptional regulator</fullName>
    </submittedName>
</protein>
<dbReference type="InterPro" id="IPR036390">
    <property type="entry name" value="WH_DNA-bd_sf"/>
</dbReference>
<dbReference type="EMBL" id="CP149822">
    <property type="protein sequence ID" value="WZN41334.1"/>
    <property type="molecule type" value="Genomic_DNA"/>
</dbReference>
<dbReference type="InterPro" id="IPR036388">
    <property type="entry name" value="WH-like_DNA-bd_sf"/>
</dbReference>
<organism evidence="1 2">
    <name type="scientific">Chitinophaga pollutisoli</name>
    <dbReference type="NCBI Taxonomy" id="3133966"/>
    <lineage>
        <taxon>Bacteria</taxon>
        <taxon>Pseudomonadati</taxon>
        <taxon>Bacteroidota</taxon>
        <taxon>Chitinophagia</taxon>
        <taxon>Chitinophagales</taxon>
        <taxon>Chitinophagaceae</taxon>
        <taxon>Chitinophaga</taxon>
    </lineage>
</organism>
<dbReference type="RefSeq" id="WP_341836189.1">
    <property type="nucleotide sequence ID" value="NZ_CP149822.1"/>
</dbReference>
<dbReference type="SUPFAM" id="SSF46785">
    <property type="entry name" value="Winged helix' DNA-binding domain"/>
    <property type="match status" value="1"/>
</dbReference>
<dbReference type="PANTHER" id="PTHR33221">
    <property type="entry name" value="WINGED HELIX-TURN-HELIX TRANSCRIPTIONAL REGULATOR, RRF2 FAMILY"/>
    <property type="match status" value="1"/>
</dbReference>
<dbReference type="NCBIfam" id="TIGR00738">
    <property type="entry name" value="rrf2_super"/>
    <property type="match status" value="1"/>
</dbReference>
<accession>A0ABZ2YNL3</accession>
<dbReference type="PANTHER" id="PTHR33221:SF2">
    <property type="entry name" value="TRANSCRIPTIONAL REGULATOR"/>
    <property type="match status" value="1"/>
</dbReference>
<dbReference type="Gene3D" id="1.10.10.10">
    <property type="entry name" value="Winged helix-like DNA-binding domain superfamily/Winged helix DNA-binding domain"/>
    <property type="match status" value="1"/>
</dbReference>
<gene>
    <name evidence="1" type="ORF">WJU16_25550</name>
</gene>
<dbReference type="Pfam" id="PF02082">
    <property type="entry name" value="Rrf2"/>
    <property type="match status" value="1"/>
</dbReference>
<reference evidence="2" key="1">
    <citation type="submission" date="2024-03" db="EMBL/GenBank/DDBJ databases">
        <title>Chitinophaga horti sp. nov., isolated from garden soil.</title>
        <authorList>
            <person name="Lee D.S."/>
            <person name="Han D.M."/>
            <person name="Baek J.H."/>
            <person name="Choi D.G."/>
            <person name="Jeon J.H."/>
            <person name="Jeon C.O."/>
        </authorList>
    </citation>
    <scope>NUCLEOTIDE SEQUENCE [LARGE SCALE GENOMIC DNA]</scope>
    <source>
        <strain evidence="2">GPA1</strain>
    </source>
</reference>
<evidence type="ECO:0000313" key="1">
    <source>
        <dbReference type="EMBL" id="WZN41334.1"/>
    </source>
</evidence>
<name>A0ABZ2YNL3_9BACT</name>
<proteinExistence type="predicted"/>
<dbReference type="Proteomes" id="UP001485459">
    <property type="component" value="Chromosome"/>
</dbReference>
<keyword evidence="2" id="KW-1185">Reference proteome</keyword>
<sequence>MLSRACEYGIKAAVYLAQRSKEGQMSNVRDIAEAIGSPVAFTAKVLQQLARKGLISSMKGAKGGFFIEAQTLRHLNLCTIVNAIDGNGITENCMLGLRECSEKNPCPVHHQYKHIKAGIIKMLNESMVNNLTIDVEKKLSVLKN</sequence>
<dbReference type="PROSITE" id="PS51197">
    <property type="entry name" value="HTH_RRF2_2"/>
    <property type="match status" value="1"/>
</dbReference>